<proteinExistence type="predicted"/>
<gene>
    <name evidence="2" type="ORF">AB6T85_22355</name>
</gene>
<keyword evidence="1" id="KW-0812">Transmembrane</keyword>
<sequence>MNAQLNADIKTINNVAKPKGLGYYISRLWMIFVFVFLFISVFVFLGSVYWTVRDGSIQDHWFGTVGIFLIDVVFIWFLKKDFRSRKLYKITKSLKIRGFFEPHNDCEHYDLARLTYIGLDFSTGVIGIASLYATSSIKRERLFLEAEAVESFESVERELIINVRNTHIPTLRITAINVDKAYRDLEIICRTHKNRGESYKNSKAKFLEAGWLISSNY</sequence>
<keyword evidence="1" id="KW-0472">Membrane</keyword>
<keyword evidence="1" id="KW-1133">Transmembrane helix</keyword>
<comment type="caution">
    <text evidence="2">The sequence shown here is derived from an EMBL/GenBank/DDBJ whole genome shotgun (WGS) entry which is preliminary data.</text>
</comment>
<protein>
    <submittedName>
        <fullName evidence="2">ExcA</fullName>
    </submittedName>
</protein>
<feature type="transmembrane region" description="Helical" evidence="1">
    <location>
        <begin position="61"/>
        <end position="78"/>
    </location>
</feature>
<evidence type="ECO:0000313" key="3">
    <source>
        <dbReference type="Proteomes" id="UP001565243"/>
    </source>
</evidence>
<organism evidence="2 3">
    <name type="scientific">Erwinia aeris</name>
    <dbReference type="NCBI Taxonomy" id="3239803"/>
    <lineage>
        <taxon>Bacteria</taxon>
        <taxon>Pseudomonadati</taxon>
        <taxon>Pseudomonadota</taxon>
        <taxon>Gammaproteobacteria</taxon>
        <taxon>Enterobacterales</taxon>
        <taxon>Erwiniaceae</taxon>
        <taxon>Erwinia</taxon>
    </lineage>
</organism>
<evidence type="ECO:0000256" key="1">
    <source>
        <dbReference type="SAM" id="Phobius"/>
    </source>
</evidence>
<reference evidence="2 3" key="1">
    <citation type="submission" date="2024-07" db="EMBL/GenBank/DDBJ databases">
        <authorList>
            <person name="Hebao G."/>
        </authorList>
    </citation>
    <scope>NUCLEOTIDE SEQUENCE [LARGE SCALE GENOMIC DNA]</scope>
    <source>
        <strain evidence="2 3">ACCC 02193</strain>
    </source>
</reference>
<name>A0ABV4EDZ4_9GAMM</name>
<evidence type="ECO:0000313" key="2">
    <source>
        <dbReference type="EMBL" id="MEY8773149.1"/>
    </source>
</evidence>
<feature type="transmembrane region" description="Helical" evidence="1">
    <location>
        <begin position="28"/>
        <end position="49"/>
    </location>
</feature>
<accession>A0ABV4EDZ4</accession>
<keyword evidence="3" id="KW-1185">Reference proteome</keyword>
<dbReference type="RefSeq" id="WP_369896756.1">
    <property type="nucleotide sequence ID" value="NZ_JBGFFX010000019.1"/>
</dbReference>
<dbReference type="EMBL" id="JBGFFX010000019">
    <property type="protein sequence ID" value="MEY8773149.1"/>
    <property type="molecule type" value="Genomic_DNA"/>
</dbReference>
<dbReference type="Proteomes" id="UP001565243">
    <property type="component" value="Unassembled WGS sequence"/>
</dbReference>